<organism evidence="3 4">
    <name type="scientific">Lachancea mirantina</name>
    <dbReference type="NCBI Taxonomy" id="1230905"/>
    <lineage>
        <taxon>Eukaryota</taxon>
        <taxon>Fungi</taxon>
        <taxon>Dikarya</taxon>
        <taxon>Ascomycota</taxon>
        <taxon>Saccharomycotina</taxon>
        <taxon>Saccharomycetes</taxon>
        <taxon>Saccharomycetales</taxon>
        <taxon>Saccharomycetaceae</taxon>
        <taxon>Lachancea</taxon>
    </lineage>
</organism>
<dbReference type="AlphaFoldDB" id="A0A1G4JW26"/>
<keyword evidence="4" id="KW-1185">Reference proteome</keyword>
<evidence type="ECO:0000259" key="2">
    <source>
        <dbReference type="PROSITE" id="PS50006"/>
    </source>
</evidence>
<dbReference type="SMART" id="SM00240">
    <property type="entry name" value="FHA"/>
    <property type="match status" value="1"/>
</dbReference>
<name>A0A1G4JW26_9SACH</name>
<gene>
    <name evidence="3" type="ORF">LAMI_0F01662G</name>
</gene>
<accession>A0A1G4JW26</accession>
<evidence type="ECO:0000256" key="1">
    <source>
        <dbReference type="SAM" id="MobiDB-lite"/>
    </source>
</evidence>
<dbReference type="Gene3D" id="2.60.200.20">
    <property type="match status" value="1"/>
</dbReference>
<proteinExistence type="predicted"/>
<protein>
    <submittedName>
        <fullName evidence="3">LAMI_0F01662g1_1</fullName>
    </submittedName>
</protein>
<reference evidence="4" key="1">
    <citation type="submission" date="2016-03" db="EMBL/GenBank/DDBJ databases">
        <authorList>
            <person name="Devillers H."/>
        </authorList>
    </citation>
    <scope>NUCLEOTIDE SEQUENCE [LARGE SCALE GENOMIC DNA]</scope>
</reference>
<dbReference type="Proteomes" id="UP000191024">
    <property type="component" value="Chromosome F"/>
</dbReference>
<feature type="compositionally biased region" description="Polar residues" evidence="1">
    <location>
        <begin position="60"/>
        <end position="85"/>
    </location>
</feature>
<feature type="region of interest" description="Disordered" evidence="1">
    <location>
        <begin position="364"/>
        <end position="383"/>
    </location>
</feature>
<sequence length="513" mass="57827">MSVQFPPSSPARVLEHEKGQGDHEDPFFQPSVKPLAATIDFFQKREIKPPRRFVNRRSTEYPTPNPSSTLDRSSSPVRIRNSSPPESRAAAKEGRHRKTTRGFKISIFLDALSGSRISVGRSTTLCDILLPRHKSISRHHAYVSYLSETEQVKLECTGSNGLIVDIPHRLDLPLLRCASDSLVYEFSQNTDQPRLSDREIVQDEENTSFVMFKGETVLMPFFKDTVIDFRQNMQAFLSLTSDEEAENATETEDELEALRLPNGSFYHSVTTSQKGGQSQIDLLSTPPRTNTLMEHQEEIRLEPATLTTPEMLPIMVTSLTPSLYKGTRTKAAHTTIEQGTCLQAKEPGVNSEEMVADPISIRRRKFESPSPKKNHKRKNQIAGKDATPEEIVSCLISKNVPIVELQNVLINYLAFSNVQQVPLSLLKDVNSKISALDTSELRALLVTEKCIGVIRRQGKDAAGKPLDEEYYYDLENDPDTDRRMLVTSLKGGRSGLRNCRKTHKQYFWKKPAK</sequence>
<evidence type="ECO:0000313" key="3">
    <source>
        <dbReference type="EMBL" id="SCU95244.1"/>
    </source>
</evidence>
<dbReference type="Pfam" id="PF00498">
    <property type="entry name" value="FHA"/>
    <property type="match status" value="1"/>
</dbReference>
<dbReference type="InterPro" id="IPR000253">
    <property type="entry name" value="FHA_dom"/>
</dbReference>
<dbReference type="PROSITE" id="PS50006">
    <property type="entry name" value="FHA_DOMAIN"/>
    <property type="match status" value="1"/>
</dbReference>
<evidence type="ECO:0000313" key="4">
    <source>
        <dbReference type="Proteomes" id="UP000191024"/>
    </source>
</evidence>
<dbReference type="EMBL" id="LT598467">
    <property type="protein sequence ID" value="SCU95244.1"/>
    <property type="molecule type" value="Genomic_DNA"/>
</dbReference>
<dbReference type="STRING" id="1230905.A0A1G4JW26"/>
<dbReference type="CDD" id="cd22699">
    <property type="entry name" value="FHA_PLM2-like"/>
    <property type="match status" value="1"/>
</dbReference>
<feature type="region of interest" description="Disordered" evidence="1">
    <location>
        <begin position="47"/>
        <end position="98"/>
    </location>
</feature>
<feature type="region of interest" description="Disordered" evidence="1">
    <location>
        <begin position="1"/>
        <end position="30"/>
    </location>
</feature>
<dbReference type="OrthoDB" id="5348546at2759"/>
<feature type="compositionally biased region" description="Basic and acidic residues" evidence="1">
    <location>
        <begin position="13"/>
        <end position="26"/>
    </location>
</feature>
<feature type="domain" description="FHA" evidence="2">
    <location>
        <begin position="117"/>
        <end position="165"/>
    </location>
</feature>
<dbReference type="SUPFAM" id="SSF49879">
    <property type="entry name" value="SMAD/FHA domain"/>
    <property type="match status" value="1"/>
</dbReference>
<dbReference type="InterPro" id="IPR008984">
    <property type="entry name" value="SMAD_FHA_dom_sf"/>
</dbReference>